<dbReference type="GO" id="GO:0016020">
    <property type="term" value="C:membrane"/>
    <property type="evidence" value="ECO:0007669"/>
    <property type="project" value="UniProtKB-SubCell"/>
</dbReference>
<dbReference type="Pfam" id="PF00520">
    <property type="entry name" value="Ion_trans"/>
    <property type="match status" value="1"/>
</dbReference>
<feature type="transmembrane region" description="Helical" evidence="6">
    <location>
        <begin position="31"/>
        <end position="53"/>
    </location>
</feature>
<feature type="transmembrane region" description="Helical" evidence="6">
    <location>
        <begin position="347"/>
        <end position="367"/>
    </location>
</feature>
<sequence length="585" mass="68647">MSMNEQKSFNMDYQQKLTLSPLQKYELYNQFPWQMILHTLLILFTTIQVLSVLDQLTAQNRAQHMILKNILLGLDEDSDEIQFYNFDDFQQQLMTMMDNLNDLENILFQNINMSQSEFNFNIFYSEFDTDNANQTVFEVDIDEGFTIPFDIKDVHSIKDFIEDVQLMEFEGNQIYNYINFRDIEGDVSCSSWNFKITYKFDKLGVINSKIETGNINCVEDSNKQSGQDFLLIHFIVLILGGISVYTTIQYLYDIGSEYMHNKQMYKDIKNIFETQPLNDQQDIVQQQGPQVGVKFSQAWRTVDYQQDVKAFNNWYILNALGGFFQVVGATIAIMDQILTSDLSIYKFQIKMMGFGCFLSWLMLLQYLEYFQDISIVTWTLKKSSKNIAMFIFSILPFFFGFVYLAQALFWKYNYFQSTIDTILSLFSLSNGDILLESFNLVKPIGIIGQIYLIVFMIVFFTAVQSVLIAIIMEGYDEINAQRKKENNQDEKIKDEILDQIQKEQEEISKSARDDEQDDDKEIIISKLNLFMRRIDRMLEDLDLMADEIENANITINEKEYLLNVLRENIDNISRNVKFQISNMES</sequence>
<reference evidence="8" key="1">
    <citation type="submission" date="2021-01" db="EMBL/GenBank/DDBJ databases">
        <authorList>
            <consortium name="Genoscope - CEA"/>
            <person name="William W."/>
        </authorList>
    </citation>
    <scope>NUCLEOTIDE SEQUENCE</scope>
</reference>
<evidence type="ECO:0000256" key="4">
    <source>
        <dbReference type="ARBA" id="ARBA00023136"/>
    </source>
</evidence>
<dbReference type="Proteomes" id="UP000692954">
    <property type="component" value="Unassembled WGS sequence"/>
</dbReference>
<proteinExistence type="predicted"/>
<evidence type="ECO:0000313" key="9">
    <source>
        <dbReference type="Proteomes" id="UP000692954"/>
    </source>
</evidence>
<name>A0A8S1KNE2_9CILI</name>
<feature type="transmembrane region" description="Helical" evidence="6">
    <location>
        <begin position="387"/>
        <end position="410"/>
    </location>
</feature>
<dbReference type="PANTHER" id="PTHR12127">
    <property type="entry name" value="MUCOLIPIN"/>
    <property type="match status" value="1"/>
</dbReference>
<feature type="transmembrane region" description="Helical" evidence="6">
    <location>
        <begin position="314"/>
        <end position="335"/>
    </location>
</feature>
<evidence type="ECO:0000256" key="5">
    <source>
        <dbReference type="SAM" id="Coils"/>
    </source>
</evidence>
<keyword evidence="3 6" id="KW-1133">Transmembrane helix</keyword>
<dbReference type="OrthoDB" id="311187at2759"/>
<protein>
    <recommendedName>
        <fullName evidence="7">Ion transport domain-containing protein</fullName>
    </recommendedName>
</protein>
<evidence type="ECO:0000256" key="1">
    <source>
        <dbReference type="ARBA" id="ARBA00004141"/>
    </source>
</evidence>
<feature type="domain" description="Ion transport" evidence="7">
    <location>
        <begin position="338"/>
        <end position="482"/>
    </location>
</feature>
<keyword evidence="9" id="KW-1185">Reference proteome</keyword>
<feature type="transmembrane region" description="Helical" evidence="6">
    <location>
        <begin position="229"/>
        <end position="252"/>
    </location>
</feature>
<evidence type="ECO:0000313" key="8">
    <source>
        <dbReference type="EMBL" id="CAD8055563.1"/>
    </source>
</evidence>
<feature type="coiled-coil region" evidence="5">
    <location>
        <begin position="475"/>
        <end position="575"/>
    </location>
</feature>
<dbReference type="PANTHER" id="PTHR12127:SF7">
    <property type="entry name" value="SD02261P"/>
    <property type="match status" value="1"/>
</dbReference>
<gene>
    <name evidence="8" type="ORF">PSON_ATCC_30995.1.T0090306</name>
</gene>
<keyword evidence="4 6" id="KW-0472">Membrane</keyword>
<dbReference type="AlphaFoldDB" id="A0A8S1KNE2"/>
<comment type="subcellular location">
    <subcellularLocation>
        <location evidence="1">Membrane</location>
        <topology evidence="1">Multi-pass membrane protein</topology>
    </subcellularLocation>
</comment>
<organism evidence="8 9">
    <name type="scientific">Paramecium sonneborni</name>
    <dbReference type="NCBI Taxonomy" id="65129"/>
    <lineage>
        <taxon>Eukaryota</taxon>
        <taxon>Sar</taxon>
        <taxon>Alveolata</taxon>
        <taxon>Ciliophora</taxon>
        <taxon>Intramacronucleata</taxon>
        <taxon>Oligohymenophorea</taxon>
        <taxon>Peniculida</taxon>
        <taxon>Parameciidae</taxon>
        <taxon>Paramecium</taxon>
    </lineage>
</organism>
<evidence type="ECO:0000259" key="7">
    <source>
        <dbReference type="Pfam" id="PF00520"/>
    </source>
</evidence>
<dbReference type="EMBL" id="CAJJDN010000009">
    <property type="protein sequence ID" value="CAD8055563.1"/>
    <property type="molecule type" value="Genomic_DNA"/>
</dbReference>
<keyword evidence="2 6" id="KW-0812">Transmembrane</keyword>
<evidence type="ECO:0000256" key="6">
    <source>
        <dbReference type="SAM" id="Phobius"/>
    </source>
</evidence>
<keyword evidence="5" id="KW-0175">Coiled coil</keyword>
<accession>A0A8S1KNE2</accession>
<dbReference type="InterPro" id="IPR005821">
    <property type="entry name" value="Ion_trans_dom"/>
</dbReference>
<evidence type="ECO:0000256" key="2">
    <source>
        <dbReference type="ARBA" id="ARBA00022692"/>
    </source>
</evidence>
<dbReference type="GO" id="GO:0072345">
    <property type="term" value="F:NAADP-sensitive calcium-release channel activity"/>
    <property type="evidence" value="ECO:0007669"/>
    <property type="project" value="TreeGrafter"/>
</dbReference>
<comment type="caution">
    <text evidence="8">The sequence shown here is derived from an EMBL/GenBank/DDBJ whole genome shotgun (WGS) entry which is preliminary data.</text>
</comment>
<evidence type="ECO:0000256" key="3">
    <source>
        <dbReference type="ARBA" id="ARBA00022989"/>
    </source>
</evidence>
<dbReference type="InterPro" id="IPR039031">
    <property type="entry name" value="Mucolipin"/>
</dbReference>
<feature type="transmembrane region" description="Helical" evidence="6">
    <location>
        <begin position="446"/>
        <end position="472"/>
    </location>
</feature>